<dbReference type="Pfam" id="PF13855">
    <property type="entry name" value="LRR_8"/>
    <property type="match status" value="1"/>
</dbReference>
<feature type="chain" id="PRO_5035443411" evidence="5">
    <location>
        <begin position="22"/>
        <end position="569"/>
    </location>
</feature>
<keyword evidence="7" id="KW-1185">Reference proteome</keyword>
<accession>A0A8K0ESN9</accession>
<gene>
    <name evidence="6" type="primary">SLIT3</name>
    <name evidence="6" type="ORF">BLAG_LOCUS17250</name>
</gene>
<dbReference type="InterPro" id="IPR003591">
    <property type="entry name" value="Leu-rich_rpt_typical-subtyp"/>
</dbReference>
<keyword evidence="4" id="KW-1133">Transmembrane helix</keyword>
<proteinExistence type="predicted"/>
<dbReference type="OrthoDB" id="5954366at2759"/>
<evidence type="ECO:0000256" key="2">
    <source>
        <dbReference type="ARBA" id="ARBA00022737"/>
    </source>
</evidence>
<keyword evidence="4" id="KW-0812">Transmembrane</keyword>
<dbReference type="EMBL" id="OV696689">
    <property type="protein sequence ID" value="CAH1261986.1"/>
    <property type="molecule type" value="Genomic_DNA"/>
</dbReference>
<evidence type="ECO:0000256" key="4">
    <source>
        <dbReference type="SAM" id="Phobius"/>
    </source>
</evidence>
<keyword evidence="5" id="KW-0732">Signal</keyword>
<feature type="compositionally biased region" description="Polar residues" evidence="3">
    <location>
        <begin position="438"/>
        <end position="451"/>
    </location>
</feature>
<feature type="compositionally biased region" description="Basic and acidic residues" evidence="3">
    <location>
        <begin position="497"/>
        <end position="506"/>
    </location>
</feature>
<dbReference type="SUPFAM" id="SSF52058">
    <property type="entry name" value="L domain-like"/>
    <property type="match status" value="1"/>
</dbReference>
<evidence type="ECO:0000313" key="6">
    <source>
        <dbReference type="EMBL" id="CAH1261986.1"/>
    </source>
</evidence>
<evidence type="ECO:0000313" key="7">
    <source>
        <dbReference type="Proteomes" id="UP000838412"/>
    </source>
</evidence>
<feature type="region of interest" description="Disordered" evidence="3">
    <location>
        <begin position="423"/>
        <end position="459"/>
    </location>
</feature>
<reference evidence="6" key="1">
    <citation type="submission" date="2022-01" db="EMBL/GenBank/DDBJ databases">
        <authorList>
            <person name="Braso-Vives M."/>
        </authorList>
    </citation>
    <scope>NUCLEOTIDE SEQUENCE</scope>
</reference>
<dbReference type="AlphaFoldDB" id="A0A8K0ESN9"/>
<evidence type="ECO:0000256" key="3">
    <source>
        <dbReference type="SAM" id="MobiDB-lite"/>
    </source>
</evidence>
<evidence type="ECO:0000256" key="1">
    <source>
        <dbReference type="ARBA" id="ARBA00022614"/>
    </source>
</evidence>
<keyword evidence="4" id="KW-0472">Membrane</keyword>
<dbReference type="SMART" id="SM00369">
    <property type="entry name" value="LRR_TYP"/>
    <property type="match status" value="4"/>
</dbReference>
<feature type="region of interest" description="Disordered" evidence="3">
    <location>
        <begin position="491"/>
        <end position="524"/>
    </location>
</feature>
<feature type="signal peptide" evidence="5">
    <location>
        <begin position="1"/>
        <end position="21"/>
    </location>
</feature>
<feature type="compositionally biased region" description="Low complexity" evidence="3">
    <location>
        <begin position="304"/>
        <end position="316"/>
    </location>
</feature>
<feature type="region of interest" description="Disordered" evidence="3">
    <location>
        <begin position="536"/>
        <end position="569"/>
    </location>
</feature>
<keyword evidence="2" id="KW-0677">Repeat</keyword>
<dbReference type="Proteomes" id="UP000838412">
    <property type="component" value="Chromosome 4"/>
</dbReference>
<name>A0A8K0ESN9_BRALA</name>
<dbReference type="PANTHER" id="PTHR24366">
    <property type="entry name" value="IG(IMMUNOGLOBULIN) AND LRR(LEUCINE RICH REPEAT) DOMAINS"/>
    <property type="match status" value="1"/>
</dbReference>
<dbReference type="PROSITE" id="PS51450">
    <property type="entry name" value="LRR"/>
    <property type="match status" value="3"/>
</dbReference>
<feature type="compositionally biased region" description="Polar residues" evidence="3">
    <location>
        <begin position="549"/>
        <end position="562"/>
    </location>
</feature>
<dbReference type="InterPro" id="IPR032675">
    <property type="entry name" value="LRR_dom_sf"/>
</dbReference>
<evidence type="ECO:0000256" key="5">
    <source>
        <dbReference type="SAM" id="SignalP"/>
    </source>
</evidence>
<sequence length="569" mass="62433">MAHSGLLMLVVFLAWSEPGCTAPYPNLKCCTAAYSSVYNGIITGLACDPACSFHSIPKPLPPSLERFMVSHQNIPQIMTGDFPRLESLTTLTIRGSQVRTIQPGSFQTLTSLVELSLSMNKISRLEAETFKRLAKLEVLNLDENQLHSIDGAAFAGLTELRILSLSRNCLSSIPRGTDQTTRPLELIMTWNPITSIDGVEELKHISRLILARNGILCDCRLREMKTWMLKNRRLLWSITCADPVTGLPKRLRWLRLGDLKCASNATNGSDVTRRESRRSCAYCSTLHIPAPVPTPVPSELQNATTKGSTSTNTHTSRPQTTVKDATTPVESKETITRPGPVLSATQLILVEMAPFVGCSVVVGVIAACVRKRKGVRQQDNADGQRNAANKHYENDYQLSYMAYENDDRFSDTDGANVVHCENEDQFSDDDNPHGTIPHTLTNDKPGKTSSLAKAENGRRRRIQRRLAMRRATSGRSKAKSNVTTILAEVHAQAQASGHHDNDKDSVGLHNSETATSGRCKAKRNVSSTIAEVNAQAQASEHYDNDKNSMELSSIEATTSLDNAASDDGH</sequence>
<protein>
    <submittedName>
        <fullName evidence="6">SLIT3 protein</fullName>
    </submittedName>
</protein>
<dbReference type="Gene3D" id="3.80.10.10">
    <property type="entry name" value="Ribonuclease Inhibitor"/>
    <property type="match status" value="1"/>
</dbReference>
<feature type="region of interest" description="Disordered" evidence="3">
    <location>
        <begin position="293"/>
        <end position="337"/>
    </location>
</feature>
<feature type="transmembrane region" description="Helical" evidence="4">
    <location>
        <begin position="347"/>
        <end position="369"/>
    </location>
</feature>
<organism evidence="6 7">
    <name type="scientific">Branchiostoma lanceolatum</name>
    <name type="common">Common lancelet</name>
    <name type="synonym">Amphioxus lanceolatum</name>
    <dbReference type="NCBI Taxonomy" id="7740"/>
    <lineage>
        <taxon>Eukaryota</taxon>
        <taxon>Metazoa</taxon>
        <taxon>Chordata</taxon>
        <taxon>Cephalochordata</taxon>
        <taxon>Leptocardii</taxon>
        <taxon>Amphioxiformes</taxon>
        <taxon>Branchiostomatidae</taxon>
        <taxon>Branchiostoma</taxon>
    </lineage>
</organism>
<keyword evidence="1" id="KW-0433">Leucine-rich repeat</keyword>
<dbReference type="InterPro" id="IPR001611">
    <property type="entry name" value="Leu-rich_rpt"/>
</dbReference>